<comment type="caution">
    <text evidence="2">The sequence shown here is derived from an EMBL/GenBank/DDBJ whole genome shotgun (WGS) entry which is preliminary data.</text>
</comment>
<dbReference type="RefSeq" id="WP_004866582.1">
    <property type="nucleotide sequence ID" value="NZ_ASYY01000121.1"/>
</dbReference>
<reference evidence="2 3" key="1">
    <citation type="submission" date="2013-02" db="EMBL/GenBank/DDBJ databases">
        <title>The Genome Sequence of Acinetobacter gerneri CIP 107464.</title>
        <authorList>
            <consortium name="The Broad Institute Genome Sequencing Platform"/>
            <consortium name="The Broad Institute Genome Sequencing Center for Infectious Disease"/>
            <person name="Cerqueira G."/>
            <person name="Feldgarden M."/>
            <person name="Courvalin P."/>
            <person name="Perichon B."/>
            <person name="Grillot-Courvalin C."/>
            <person name="Clermont D."/>
            <person name="Rocha E."/>
            <person name="Yoon E.-J."/>
            <person name="Nemec A."/>
            <person name="Walker B."/>
            <person name="Young S.K."/>
            <person name="Zeng Q."/>
            <person name="Gargeya S."/>
            <person name="Fitzgerald M."/>
            <person name="Haas B."/>
            <person name="Abouelleil A."/>
            <person name="Alvarado L."/>
            <person name="Arachchi H.M."/>
            <person name="Berlin A.M."/>
            <person name="Chapman S.B."/>
            <person name="Dewar J."/>
            <person name="Goldberg J."/>
            <person name="Griggs A."/>
            <person name="Gujja S."/>
            <person name="Hansen M."/>
            <person name="Howarth C."/>
            <person name="Imamovic A."/>
            <person name="Larimer J."/>
            <person name="McCowan C."/>
            <person name="Murphy C."/>
            <person name="Neiman D."/>
            <person name="Pearson M."/>
            <person name="Priest M."/>
            <person name="Roberts A."/>
            <person name="Saif S."/>
            <person name="Shea T."/>
            <person name="Sisk P."/>
            <person name="Sykes S."/>
            <person name="Wortman J."/>
            <person name="Nusbaum C."/>
            <person name="Birren B."/>
        </authorList>
    </citation>
    <scope>NUCLEOTIDE SEQUENCE [LARGE SCALE GENOMIC DNA]</scope>
    <source>
        <strain evidence="2 3">CIP 107464</strain>
    </source>
</reference>
<dbReference type="AlphaFoldDB" id="N8ZMI3"/>
<dbReference type="eggNOG" id="ENOG50339UH">
    <property type="taxonomic scope" value="Bacteria"/>
</dbReference>
<dbReference type="Pfam" id="PF24693">
    <property type="entry name" value="DUF7660"/>
    <property type="match status" value="1"/>
</dbReference>
<gene>
    <name evidence="2" type="ORF">F960_03222</name>
</gene>
<dbReference type="STRING" id="202952.GCA_000747725_02096"/>
<dbReference type="EMBL" id="APPN01000073">
    <property type="protein sequence ID" value="ENV32715.1"/>
    <property type="molecule type" value="Genomic_DNA"/>
</dbReference>
<dbReference type="Proteomes" id="UP000013117">
    <property type="component" value="Unassembled WGS sequence"/>
</dbReference>
<dbReference type="PATRIC" id="fig|1120926.3.peg.3133"/>
<accession>N8ZMI3</accession>
<feature type="domain" description="DUF7660" evidence="1">
    <location>
        <begin position="13"/>
        <end position="89"/>
    </location>
</feature>
<dbReference type="InterPro" id="IPR056077">
    <property type="entry name" value="DUF7660"/>
</dbReference>
<dbReference type="GeneID" id="84210508"/>
<dbReference type="HOGENOM" id="CLU_170093_1_0_6"/>
<protein>
    <recommendedName>
        <fullName evidence="1">DUF7660 domain-containing protein</fullName>
    </recommendedName>
</protein>
<evidence type="ECO:0000313" key="2">
    <source>
        <dbReference type="EMBL" id="ENV32715.1"/>
    </source>
</evidence>
<organism evidence="2 3">
    <name type="scientific">Acinetobacter gerneri DSM 14967 = CIP 107464 = MTCC 9824</name>
    <dbReference type="NCBI Taxonomy" id="1120926"/>
    <lineage>
        <taxon>Bacteria</taxon>
        <taxon>Pseudomonadati</taxon>
        <taxon>Pseudomonadota</taxon>
        <taxon>Gammaproteobacteria</taxon>
        <taxon>Moraxellales</taxon>
        <taxon>Moraxellaceae</taxon>
        <taxon>Acinetobacter</taxon>
    </lineage>
</organism>
<name>N8ZMI3_9GAMM</name>
<evidence type="ECO:0000259" key="1">
    <source>
        <dbReference type="Pfam" id="PF24693"/>
    </source>
</evidence>
<keyword evidence="3" id="KW-1185">Reference proteome</keyword>
<dbReference type="OrthoDB" id="1373771at2"/>
<evidence type="ECO:0000313" key="3">
    <source>
        <dbReference type="Proteomes" id="UP000013117"/>
    </source>
</evidence>
<proteinExistence type="predicted"/>
<sequence>MNELNKKVQEIETREDFLCFMRMLINDINNNKWENNTLLNYLEGIEGWVDDMDGYFKNIKDFDALGKIENNQLDWKILAKIFLAATIYE</sequence>